<dbReference type="PANTHER" id="PTHR18964:SF170">
    <property type="entry name" value="SUGAR KINASE"/>
    <property type="match status" value="1"/>
</dbReference>
<comment type="similarity">
    <text evidence="1">Belongs to the ROK (NagC/XylR) family.</text>
</comment>
<proteinExistence type="inferred from homology"/>
<dbReference type="CDD" id="cd24152">
    <property type="entry name" value="ASKHA_NBD_ROK-like"/>
    <property type="match status" value="1"/>
</dbReference>
<dbReference type="InterPro" id="IPR000600">
    <property type="entry name" value="ROK"/>
</dbReference>
<dbReference type="PANTHER" id="PTHR18964">
    <property type="entry name" value="ROK (REPRESSOR, ORF, KINASE) FAMILY"/>
    <property type="match status" value="1"/>
</dbReference>
<dbReference type="EMBL" id="ADLK01000042">
    <property type="protein sequence ID" value="KMW14038.1"/>
    <property type="molecule type" value="Genomic_DNA"/>
</dbReference>
<dbReference type="PATRIC" id="fig|742734.4.peg.5326"/>
<evidence type="ECO:0000313" key="2">
    <source>
        <dbReference type="EMBL" id="KMW14038.1"/>
    </source>
</evidence>
<dbReference type="Proteomes" id="UP000037392">
    <property type="component" value="Unassembled WGS sequence"/>
</dbReference>
<evidence type="ECO:0008006" key="4">
    <source>
        <dbReference type="Google" id="ProtNLM"/>
    </source>
</evidence>
<protein>
    <recommendedName>
        <fullName evidence="4">ROK family protein</fullName>
    </recommendedName>
</protein>
<dbReference type="Pfam" id="PF00480">
    <property type="entry name" value="ROK"/>
    <property type="match status" value="1"/>
</dbReference>
<name>A0A0J9BMD2_9FIRM</name>
<evidence type="ECO:0000313" key="3">
    <source>
        <dbReference type="Proteomes" id="UP000037392"/>
    </source>
</evidence>
<dbReference type="AlphaFoldDB" id="A0A0J9BMD2"/>
<reference evidence="2 3" key="1">
    <citation type="submission" date="2011-04" db="EMBL/GenBank/DDBJ databases">
        <title>The Genome Sequence of Clostridium citroniae WAL-19142.</title>
        <authorList>
            <consortium name="The Broad Institute Genome Sequencing Platform"/>
            <person name="Earl A."/>
            <person name="Ward D."/>
            <person name="Feldgarden M."/>
            <person name="Gevers D."/>
            <person name="Warren Y.A."/>
            <person name="Tyrrell K.L."/>
            <person name="Citron D.M."/>
            <person name="Goldstein E.J."/>
            <person name="Daigneault M."/>
            <person name="Allen-Vercoe E."/>
            <person name="Young S.K."/>
            <person name="Zeng Q."/>
            <person name="Gargeya S."/>
            <person name="Fitzgerald M."/>
            <person name="Haas B."/>
            <person name="Abouelleil A."/>
            <person name="Alvarado L."/>
            <person name="Arachchi H.M."/>
            <person name="Berlin A."/>
            <person name="Brown A."/>
            <person name="Chapman S.B."/>
            <person name="Chen Z."/>
            <person name="Dunbar C."/>
            <person name="Freedman E."/>
            <person name="Gearin G."/>
            <person name="Gellesch M."/>
            <person name="Goldberg J."/>
            <person name="Griggs A."/>
            <person name="Gujja S."/>
            <person name="Heilman E.R."/>
            <person name="Heiman D."/>
            <person name="Howarth C."/>
            <person name="Larson L."/>
            <person name="Lui A."/>
            <person name="MacDonald P.J."/>
            <person name="Mehta T."/>
            <person name="Montmayeur A."/>
            <person name="Murphy C."/>
            <person name="Neiman D."/>
            <person name="Pearson M."/>
            <person name="Priest M."/>
            <person name="Roberts A."/>
            <person name="Saif S."/>
            <person name="Shea T."/>
            <person name="Shenoy N."/>
            <person name="Sisk P."/>
            <person name="Stolte C."/>
            <person name="Sykes S."/>
            <person name="White J."/>
            <person name="Yandava C."/>
            <person name="Wortman J."/>
            <person name="Nusbaum C."/>
            <person name="Birren B."/>
        </authorList>
    </citation>
    <scope>NUCLEOTIDE SEQUENCE [LARGE SCALE GENOMIC DNA]</scope>
    <source>
        <strain evidence="2 3">WAL-19142</strain>
    </source>
</reference>
<accession>A0A0J9BMD2</accession>
<organism evidence="2 3">
    <name type="scientific">[Clostridium] citroniae WAL-19142</name>
    <dbReference type="NCBI Taxonomy" id="742734"/>
    <lineage>
        <taxon>Bacteria</taxon>
        <taxon>Bacillati</taxon>
        <taxon>Bacillota</taxon>
        <taxon>Clostridia</taxon>
        <taxon>Lachnospirales</taxon>
        <taxon>Lachnospiraceae</taxon>
        <taxon>Enterocloster</taxon>
    </lineage>
</organism>
<dbReference type="SUPFAM" id="SSF53067">
    <property type="entry name" value="Actin-like ATPase domain"/>
    <property type="match status" value="1"/>
</dbReference>
<gene>
    <name evidence="2" type="ORF">HMPREF9470_04977</name>
</gene>
<dbReference type="GeneID" id="93164813"/>
<dbReference type="InterPro" id="IPR043129">
    <property type="entry name" value="ATPase_NBD"/>
</dbReference>
<evidence type="ECO:0000256" key="1">
    <source>
        <dbReference type="ARBA" id="ARBA00006479"/>
    </source>
</evidence>
<comment type="caution">
    <text evidence="2">The sequence shown here is derived from an EMBL/GenBank/DDBJ whole genome shotgun (WGS) entry which is preliminary data.</text>
</comment>
<sequence>MILVFDVGGTGVKYGVSDEQGRFCLRDSFETPAAGLETFLNKIREIFLKTSKQWDIQGAAFSFPGEVHSREGIIRGISAVPYIHDVELKNLLSQRLGGLTVTMANDAKCAAMGELWKGVARNCKNVVFVICGTGIGGAVVEHGQLYKGVTMNRGEFGNFPMGGFKDGVLLTWSDYTLEKQARKYRKRKGIEEIVTGKELVCRSMDGDGLATELLEEFYYWMAVGCITLEFSFDPEMIAIGGGISANADIIRGIRLKTEELLDGQRPGYLRPNICACTNGNQANLYGALYYYLYHDQLEHTI</sequence>
<dbReference type="Gene3D" id="3.30.420.40">
    <property type="match status" value="2"/>
</dbReference>
<dbReference type="OrthoDB" id="9795247at2"/>
<dbReference type="RefSeq" id="WP_048930978.1">
    <property type="nucleotide sequence ID" value="NZ_KQ235884.1"/>
</dbReference>